<dbReference type="EMBL" id="CYGX02000117">
    <property type="protein sequence ID" value="SIT48905.1"/>
    <property type="molecule type" value="Genomic_DNA"/>
</dbReference>
<dbReference type="AlphaFoldDB" id="A0A1N7SNM0"/>
<organism evidence="1 2">
    <name type="scientific">Paraburkholderia ribeironis</name>
    <dbReference type="NCBI Taxonomy" id="1247936"/>
    <lineage>
        <taxon>Bacteria</taxon>
        <taxon>Pseudomonadati</taxon>
        <taxon>Pseudomonadota</taxon>
        <taxon>Betaproteobacteria</taxon>
        <taxon>Burkholderiales</taxon>
        <taxon>Burkholderiaceae</taxon>
        <taxon>Paraburkholderia</taxon>
    </lineage>
</organism>
<reference evidence="1 2" key="1">
    <citation type="submission" date="2016-12" db="EMBL/GenBank/DDBJ databases">
        <authorList>
            <person name="Song W.-J."/>
            <person name="Kurnit D.M."/>
        </authorList>
    </citation>
    <scope>NUCLEOTIDE SEQUENCE [LARGE SCALE GENOMIC DNA]</scope>
    <source>
        <strain evidence="1 2">STM7296</strain>
    </source>
</reference>
<protein>
    <submittedName>
        <fullName evidence="1">Uncharacterized protein</fullName>
    </submittedName>
</protein>
<keyword evidence="2" id="KW-1185">Reference proteome</keyword>
<name>A0A1N7SNM0_9BURK</name>
<gene>
    <name evidence="1" type="ORF">BN2475_1170003</name>
</gene>
<sequence>MLRLKRQAKRGVTFRPSRLLRTSRMRHVAIQPAPPSFETPNLVSRRRVAHRLGNWWRRNPNAANGSETLSHYVSGQKGAVTVELHNVRLAPQSPARIARQHIRRPLLLPPLSDYRERVASVSHGSDCRRLHQAWRPSLQPTLGLARASHEN</sequence>
<proteinExistence type="predicted"/>
<evidence type="ECO:0000313" key="1">
    <source>
        <dbReference type="EMBL" id="SIT48905.1"/>
    </source>
</evidence>
<dbReference type="Proteomes" id="UP000187012">
    <property type="component" value="Unassembled WGS sequence"/>
</dbReference>
<evidence type="ECO:0000313" key="2">
    <source>
        <dbReference type="Proteomes" id="UP000187012"/>
    </source>
</evidence>
<accession>A0A1N7SNM0</accession>